<dbReference type="OrthoDB" id="371245at2759"/>
<dbReference type="GO" id="GO:0019430">
    <property type="term" value="P:removal of superoxide radicals"/>
    <property type="evidence" value="ECO:0007669"/>
    <property type="project" value="InterPro"/>
</dbReference>
<evidence type="ECO:0000256" key="21">
    <source>
        <dbReference type="SAM" id="MobiDB-lite"/>
    </source>
</evidence>
<dbReference type="Pfam" id="PF01483">
    <property type="entry name" value="P_proprotein"/>
    <property type="match status" value="1"/>
</dbReference>
<feature type="active site" description="Charge relay system" evidence="19">
    <location>
        <position position="394"/>
    </location>
</feature>
<feature type="region of interest" description="Disordered" evidence="21">
    <location>
        <begin position="618"/>
        <end position="687"/>
    </location>
</feature>
<keyword evidence="17 20" id="KW-0676">Redox-active center</keyword>
<dbReference type="EC" id="1.8.1.9" evidence="4 20"/>
<evidence type="ECO:0000256" key="13">
    <source>
        <dbReference type="ARBA" id="ARBA00022837"/>
    </source>
</evidence>
<evidence type="ECO:0000256" key="5">
    <source>
        <dbReference type="ARBA" id="ARBA00018719"/>
    </source>
</evidence>
<reference evidence="23" key="1">
    <citation type="submission" date="2020-06" db="EMBL/GenBank/DDBJ databases">
        <title>Genomes of multiple members of Pneumocystis genus reveal paths to human pathogen Pneumocystis jirovecii.</title>
        <authorList>
            <person name="Cisse O.H."/>
            <person name="Ma L."/>
            <person name="Dekker J."/>
            <person name="Khil P."/>
            <person name="Jo J."/>
            <person name="Brenchley J."/>
            <person name="Blair R."/>
            <person name="Pahar B."/>
            <person name="Chabe M."/>
            <person name="Van Rompay K.A."/>
            <person name="Keesler R."/>
            <person name="Sukura A."/>
            <person name="Hirsch V."/>
            <person name="Kutty G."/>
            <person name="Liu Y."/>
            <person name="Peng L."/>
            <person name="Chen J."/>
            <person name="Song J."/>
            <person name="Weissenbacher-Lang C."/>
            <person name="Xu J."/>
            <person name="Upham N.S."/>
            <person name="Stajich J.E."/>
            <person name="Cuomo C.A."/>
            <person name="Cushion M.T."/>
            <person name="Kovacs J.A."/>
        </authorList>
    </citation>
    <scope>NUCLEOTIDE SEQUENCE</scope>
    <source>
        <strain evidence="23">2A</strain>
    </source>
</reference>
<dbReference type="GO" id="GO:0004252">
    <property type="term" value="F:serine-type endopeptidase activity"/>
    <property type="evidence" value="ECO:0007669"/>
    <property type="project" value="UniProtKB-UniRule"/>
</dbReference>
<protein>
    <recommendedName>
        <fullName evidence="5 20">Thioredoxin reductase</fullName>
        <ecNumber evidence="4 20">1.8.1.9</ecNumber>
    </recommendedName>
</protein>
<evidence type="ECO:0000256" key="3">
    <source>
        <dbReference type="ARBA" id="ARBA00009333"/>
    </source>
</evidence>
<accession>A0A899FXD6</accession>
<comment type="similarity">
    <text evidence="2">Belongs to the peptidase S8 family. Furin subfamily.</text>
</comment>
<dbReference type="PROSITE" id="PS51892">
    <property type="entry name" value="SUBTILASE"/>
    <property type="match status" value="1"/>
</dbReference>
<feature type="compositionally biased region" description="Low complexity" evidence="21">
    <location>
        <begin position="638"/>
        <end position="680"/>
    </location>
</feature>
<evidence type="ECO:0000256" key="2">
    <source>
        <dbReference type="ARBA" id="ARBA00005325"/>
    </source>
</evidence>
<dbReference type="SUPFAM" id="SSF52743">
    <property type="entry name" value="Subtilisin-like"/>
    <property type="match status" value="1"/>
</dbReference>
<comment type="catalytic activity">
    <reaction evidence="18 20">
        <text>[thioredoxin]-dithiol + NADP(+) = [thioredoxin]-disulfide + NADPH + H(+)</text>
        <dbReference type="Rhea" id="RHEA:20345"/>
        <dbReference type="Rhea" id="RHEA-COMP:10698"/>
        <dbReference type="Rhea" id="RHEA-COMP:10700"/>
        <dbReference type="ChEBI" id="CHEBI:15378"/>
        <dbReference type="ChEBI" id="CHEBI:29950"/>
        <dbReference type="ChEBI" id="CHEBI:50058"/>
        <dbReference type="ChEBI" id="CHEBI:57783"/>
        <dbReference type="ChEBI" id="CHEBI:58349"/>
        <dbReference type="EC" id="1.8.1.9"/>
    </reaction>
</comment>
<dbReference type="Pfam" id="PF00082">
    <property type="entry name" value="Peptidase_S8"/>
    <property type="match status" value="1"/>
</dbReference>
<dbReference type="InterPro" id="IPR036852">
    <property type="entry name" value="Peptidase_S8/S53_dom_sf"/>
</dbReference>
<dbReference type="InterPro" id="IPR023753">
    <property type="entry name" value="FAD/NAD-binding_dom"/>
</dbReference>
<dbReference type="Proteomes" id="UP000663699">
    <property type="component" value="Chromosome 3"/>
</dbReference>
<feature type="active site" description="Charge relay system" evidence="19">
    <location>
        <position position="185"/>
    </location>
</feature>
<keyword evidence="14 20" id="KW-0521">NADP</keyword>
<dbReference type="InterPro" id="IPR022398">
    <property type="entry name" value="Peptidase_S8_His-AS"/>
</dbReference>
<dbReference type="InterPro" id="IPR008255">
    <property type="entry name" value="Pyr_nucl-diS_OxRdtase_2_AS"/>
</dbReference>
<dbReference type="SUPFAM" id="SSF49785">
    <property type="entry name" value="Galactose-binding domain-like"/>
    <property type="match status" value="1"/>
</dbReference>
<evidence type="ECO:0000256" key="7">
    <source>
        <dbReference type="ARBA" id="ARBA00022630"/>
    </source>
</evidence>
<keyword evidence="6" id="KW-0963">Cytoplasm</keyword>
<evidence type="ECO:0000256" key="20">
    <source>
        <dbReference type="RuleBase" id="RU003881"/>
    </source>
</evidence>
<evidence type="ECO:0000259" key="22">
    <source>
        <dbReference type="PROSITE" id="PS51829"/>
    </source>
</evidence>
<dbReference type="InterPro" id="IPR005982">
    <property type="entry name" value="Thioredox_Rdtase"/>
</dbReference>
<dbReference type="GO" id="GO:0000139">
    <property type="term" value="C:Golgi membrane"/>
    <property type="evidence" value="ECO:0007669"/>
    <property type="project" value="TreeGrafter"/>
</dbReference>
<evidence type="ECO:0000256" key="16">
    <source>
        <dbReference type="ARBA" id="ARBA00023157"/>
    </source>
</evidence>
<evidence type="ECO:0000256" key="15">
    <source>
        <dbReference type="ARBA" id="ARBA00023002"/>
    </source>
</evidence>
<keyword evidence="9" id="KW-0732">Signal</keyword>
<evidence type="ECO:0000256" key="4">
    <source>
        <dbReference type="ARBA" id="ARBA00012610"/>
    </source>
</evidence>
<dbReference type="GO" id="GO:0016485">
    <property type="term" value="P:protein processing"/>
    <property type="evidence" value="ECO:0007669"/>
    <property type="project" value="TreeGrafter"/>
</dbReference>
<comment type="subcellular location">
    <subcellularLocation>
        <location evidence="1">Cytoplasm</location>
    </subcellularLocation>
</comment>
<dbReference type="InterPro" id="IPR008979">
    <property type="entry name" value="Galactose-bd-like_sf"/>
</dbReference>
<sequence length="1102" mass="122402">MGLGVKTPDFDRKDYYLFHFAKDVDLETFSQELGFEYHEELDYLEDHHIFSIDKGLPDEVIKKKIHHYFGLEEDRNPKHGLNSDKIFYYEKQRLLEREKRNIIRYPIYSDEKHTLAVRDTTQNTQQSDDRRQKLEEIKKKLDITDAVFHRQWYLYNIERPGVDINVTGLWLEGITGTGVTVGVADDGLYHKHRELKDNYRPECSFDFIHSNDDPSPTDTSNTHGTRCAGEVVASKDYSCGVGVAYNAKIAGLRFVGFLNTSLLEAPALSYKPQDIHIYSCSWGPADFGVTAEDIYTPTYKVILKGVTEGRNGLGSIYVFGSGNGGKFDDCNYDGYASSPYTVTVSSINADDNNFDFIEPCSAILASTYSGAGKWPIYTPDVGESRCSTKHTGSSASVPIAAGIIALALSVRPDLTWRDIQHLMVTTAVVFNPTHESWHKLPSGRRYSNYFGFGKLDAYAFVQAAKNFKSLNPQVRFSTPFVNVSKKFSESNGHITSTIYIHEGYTAHYGFKSLEYVGVSLNYTHQRRGHVRVNVTSPSGVTSMLTGIRSRDKFGGTYLWTFFSAKHWGESILGKWTLSVKDENDTALDGQVYDWQLHFFGESVTSTKTQAIEFPVTTRYPTSIPSPGSSPPSPPSKPVPSESTQTSSTSSVSSSSITTTSKTKTTQKPSATTKPSATSTEKPPDYSEGSQIAFFEKNALLISVFSVLFDPLPPTPNEESHPNVFKKLKKLLSYDLFITSNSSNIDSDTMYERPMNGFANADPLFKASFCNFFLAYFNRRMHSKVVIIGSGPSGHTAAIYLGRAQLSPVLYEGMLANGFAPGGQLTTTSDVENYPGFPDGILGPSLMEAFRKQSEKYGAQIITDTVSRLDLSKRPFKYWCESDESVCHTADVVILATGAYARRLNIPGEEIYWQRGISACAVCDGAAPIFRDRPLAVVGGGDSAAEESIFLTRYATKVYLLVRRDKLRASPIMANRLFNHHKIEILWNTVVLESLGNNNLMNCIKIKNVKTQEVSKLQVNGLFYAIGHEPATTLVRGQVDCDKDGYIITKNGGPETSVKGFFAAGDVQDKKWRQAVTSAGSGCMAGLAAERLLAEEEMKNMKD</sequence>
<dbReference type="GO" id="GO:0005802">
    <property type="term" value="C:trans-Golgi network"/>
    <property type="evidence" value="ECO:0007669"/>
    <property type="project" value="TreeGrafter"/>
</dbReference>
<name>A0A899FXD6_9ASCO</name>
<comment type="similarity">
    <text evidence="3">Belongs to the class-II pyridine nucleotide-disulfide oxidoreductase family.</text>
</comment>
<keyword evidence="10 19" id="KW-0378">Hydrolase</keyword>
<gene>
    <name evidence="23" type="ORF">MERGE_001984</name>
</gene>
<keyword evidence="11 19" id="KW-0720">Serine protease</keyword>
<dbReference type="InterPro" id="IPR034182">
    <property type="entry name" value="Kexin/furin"/>
</dbReference>
<feature type="domain" description="P/Homo B" evidence="22">
    <location>
        <begin position="470"/>
        <end position="604"/>
    </location>
</feature>
<keyword evidence="8 19" id="KW-0645">Protease</keyword>
<dbReference type="InterPro" id="IPR000209">
    <property type="entry name" value="Peptidase_S8/S53_dom"/>
</dbReference>
<dbReference type="PRINTS" id="PR00469">
    <property type="entry name" value="PNDRDTASEII"/>
</dbReference>
<evidence type="ECO:0000256" key="6">
    <source>
        <dbReference type="ARBA" id="ARBA00022490"/>
    </source>
</evidence>
<evidence type="ECO:0000256" key="10">
    <source>
        <dbReference type="ARBA" id="ARBA00022801"/>
    </source>
</evidence>
<dbReference type="PANTHER" id="PTHR42884">
    <property type="entry name" value="PROPROTEIN CONVERTASE SUBTILISIN/KEXIN-RELATED"/>
    <property type="match status" value="1"/>
</dbReference>
<dbReference type="PROSITE" id="PS00137">
    <property type="entry name" value="SUBTILASE_HIS"/>
    <property type="match status" value="1"/>
</dbReference>
<evidence type="ECO:0000313" key="24">
    <source>
        <dbReference type="Proteomes" id="UP000663699"/>
    </source>
</evidence>
<dbReference type="PROSITE" id="PS51829">
    <property type="entry name" value="P_HOMO_B"/>
    <property type="match status" value="1"/>
</dbReference>
<evidence type="ECO:0000256" key="9">
    <source>
        <dbReference type="ARBA" id="ARBA00022729"/>
    </source>
</evidence>
<keyword evidence="15 20" id="KW-0560">Oxidoreductase</keyword>
<feature type="compositionally biased region" description="Pro residues" evidence="21">
    <location>
        <begin position="627"/>
        <end position="637"/>
    </location>
</feature>
<dbReference type="InterPro" id="IPR036188">
    <property type="entry name" value="FAD/NAD-bd_sf"/>
</dbReference>
<organism evidence="23 24">
    <name type="scientific">Pneumocystis wakefieldiae</name>
    <dbReference type="NCBI Taxonomy" id="38082"/>
    <lineage>
        <taxon>Eukaryota</taxon>
        <taxon>Fungi</taxon>
        <taxon>Dikarya</taxon>
        <taxon>Ascomycota</taxon>
        <taxon>Taphrinomycotina</taxon>
        <taxon>Pneumocystomycetes</taxon>
        <taxon>Pneumocystaceae</taxon>
        <taxon>Pneumocystis</taxon>
    </lineage>
</organism>
<dbReference type="FunFam" id="3.50.50.60:FF:000064">
    <property type="entry name" value="Thioredoxin reductase"/>
    <property type="match status" value="1"/>
</dbReference>
<evidence type="ECO:0000256" key="1">
    <source>
        <dbReference type="ARBA" id="ARBA00004496"/>
    </source>
</evidence>
<keyword evidence="12 20" id="KW-0274">FAD</keyword>
<keyword evidence="13" id="KW-0106">Calcium</keyword>
<keyword evidence="24" id="KW-1185">Reference proteome</keyword>
<dbReference type="Gene3D" id="2.60.120.260">
    <property type="entry name" value="Galactose-binding domain-like"/>
    <property type="match status" value="1"/>
</dbReference>
<keyword evidence="7 20" id="KW-0285">Flavoprotein</keyword>
<feature type="active site" description="Charge relay system" evidence="19">
    <location>
        <position position="223"/>
    </location>
</feature>
<dbReference type="SUPFAM" id="SSF51905">
    <property type="entry name" value="FAD/NAD(P)-binding domain"/>
    <property type="match status" value="1"/>
</dbReference>
<comment type="cofactor">
    <cofactor evidence="20">
        <name>FAD</name>
        <dbReference type="ChEBI" id="CHEBI:57692"/>
    </cofactor>
    <text evidence="20">Binds 1 FAD per subunit.</text>
</comment>
<dbReference type="CDD" id="cd04059">
    <property type="entry name" value="Peptidases_S8_Protein_convertases_Kexins_Furin-like"/>
    <property type="match status" value="1"/>
</dbReference>
<dbReference type="PANTHER" id="PTHR42884:SF14">
    <property type="entry name" value="NEUROENDOCRINE CONVERTASE 1"/>
    <property type="match status" value="1"/>
</dbReference>
<dbReference type="AlphaFoldDB" id="A0A899FXD6"/>
<dbReference type="GO" id="GO:0004791">
    <property type="term" value="F:thioredoxin-disulfide reductase (NADPH) activity"/>
    <property type="evidence" value="ECO:0007669"/>
    <property type="project" value="UniProtKB-EC"/>
</dbReference>
<dbReference type="EMBL" id="CP054534">
    <property type="protein sequence ID" value="QSL64682.1"/>
    <property type="molecule type" value="Genomic_DNA"/>
</dbReference>
<dbReference type="Gene3D" id="3.50.50.60">
    <property type="entry name" value="FAD/NAD(P)-binding domain"/>
    <property type="match status" value="2"/>
</dbReference>
<evidence type="ECO:0000256" key="12">
    <source>
        <dbReference type="ARBA" id="ARBA00022827"/>
    </source>
</evidence>
<dbReference type="PROSITE" id="PS00573">
    <property type="entry name" value="PYRIDINE_REDOX_2"/>
    <property type="match status" value="1"/>
</dbReference>
<dbReference type="NCBIfam" id="TIGR01292">
    <property type="entry name" value="TRX_reduct"/>
    <property type="match status" value="1"/>
</dbReference>
<evidence type="ECO:0000256" key="17">
    <source>
        <dbReference type="ARBA" id="ARBA00023284"/>
    </source>
</evidence>
<keyword evidence="16" id="KW-1015">Disulfide bond</keyword>
<dbReference type="PRINTS" id="PR00368">
    <property type="entry name" value="FADPNR"/>
</dbReference>
<evidence type="ECO:0000256" key="18">
    <source>
        <dbReference type="ARBA" id="ARBA00048132"/>
    </source>
</evidence>
<dbReference type="Gene3D" id="3.40.50.200">
    <property type="entry name" value="Peptidase S8/S53 domain"/>
    <property type="match status" value="1"/>
</dbReference>
<evidence type="ECO:0000256" key="11">
    <source>
        <dbReference type="ARBA" id="ARBA00022825"/>
    </source>
</evidence>
<evidence type="ECO:0000256" key="8">
    <source>
        <dbReference type="ARBA" id="ARBA00022670"/>
    </source>
</evidence>
<dbReference type="InterPro" id="IPR002884">
    <property type="entry name" value="P_dom"/>
</dbReference>
<dbReference type="Pfam" id="PF07992">
    <property type="entry name" value="Pyr_redox_2"/>
    <property type="match status" value="1"/>
</dbReference>
<evidence type="ECO:0000313" key="23">
    <source>
        <dbReference type="EMBL" id="QSL64682.1"/>
    </source>
</evidence>
<evidence type="ECO:0000256" key="14">
    <source>
        <dbReference type="ARBA" id="ARBA00022857"/>
    </source>
</evidence>
<evidence type="ECO:0000256" key="19">
    <source>
        <dbReference type="PROSITE-ProRule" id="PRU01240"/>
    </source>
</evidence>
<proteinExistence type="inferred from homology"/>